<organism evidence="2 3">
    <name type="scientific">Brevundimonas viscosa</name>
    <dbReference type="NCBI Taxonomy" id="871741"/>
    <lineage>
        <taxon>Bacteria</taxon>
        <taxon>Pseudomonadati</taxon>
        <taxon>Pseudomonadota</taxon>
        <taxon>Alphaproteobacteria</taxon>
        <taxon>Caulobacterales</taxon>
        <taxon>Caulobacteraceae</taxon>
        <taxon>Brevundimonas</taxon>
    </lineage>
</organism>
<sequence length="78" mass="8003">MISDRLRKILSLIAMVILIGGPASALVLVILQMALDEATVGAAIGSFLRVVAGSAFLGGVLRLLVSIDARLERSGGKG</sequence>
<keyword evidence="1" id="KW-0812">Transmembrane</keyword>
<feature type="transmembrane region" description="Helical" evidence="1">
    <location>
        <begin position="47"/>
        <end position="65"/>
    </location>
</feature>
<evidence type="ECO:0000313" key="3">
    <source>
        <dbReference type="Proteomes" id="UP000198788"/>
    </source>
</evidence>
<proteinExistence type="predicted"/>
<dbReference type="Proteomes" id="UP000198788">
    <property type="component" value="Unassembled WGS sequence"/>
</dbReference>
<dbReference type="AlphaFoldDB" id="A0A1I6STC6"/>
<keyword evidence="3" id="KW-1185">Reference proteome</keyword>
<keyword evidence="1" id="KW-0472">Membrane</keyword>
<accession>A0A1I6STC6</accession>
<dbReference type="STRING" id="871741.SAMN05192570_2652"/>
<reference evidence="3" key="1">
    <citation type="submission" date="2016-10" db="EMBL/GenBank/DDBJ databases">
        <authorList>
            <person name="Varghese N."/>
            <person name="Submissions S."/>
        </authorList>
    </citation>
    <scope>NUCLEOTIDE SEQUENCE [LARGE SCALE GENOMIC DNA]</scope>
    <source>
        <strain evidence="3">CGMCC 1.10683</strain>
    </source>
</reference>
<protein>
    <submittedName>
        <fullName evidence="2">Uncharacterized protein</fullName>
    </submittedName>
</protein>
<evidence type="ECO:0000313" key="2">
    <source>
        <dbReference type="EMBL" id="SFS80146.1"/>
    </source>
</evidence>
<keyword evidence="1" id="KW-1133">Transmembrane helix</keyword>
<dbReference type="EMBL" id="FOZV01000006">
    <property type="protein sequence ID" value="SFS80146.1"/>
    <property type="molecule type" value="Genomic_DNA"/>
</dbReference>
<dbReference type="RefSeq" id="WP_092311649.1">
    <property type="nucleotide sequence ID" value="NZ_FOZV01000006.1"/>
</dbReference>
<feature type="transmembrane region" description="Helical" evidence="1">
    <location>
        <begin position="12"/>
        <end position="35"/>
    </location>
</feature>
<evidence type="ECO:0000256" key="1">
    <source>
        <dbReference type="SAM" id="Phobius"/>
    </source>
</evidence>
<gene>
    <name evidence="2" type="ORF">SAMN05192570_2652</name>
</gene>
<dbReference type="OrthoDB" id="9989877at2"/>
<name>A0A1I6STC6_9CAUL</name>